<dbReference type="STRING" id="1302690.BUE76_13735"/>
<evidence type="ECO:0000259" key="2">
    <source>
        <dbReference type="Pfam" id="PF01261"/>
    </source>
</evidence>
<dbReference type="RefSeq" id="WP_073047072.1">
    <property type="nucleotide sequence ID" value="NZ_FQUO01000019.1"/>
</dbReference>
<evidence type="ECO:0000313" key="3">
    <source>
        <dbReference type="EMBL" id="SHG13907.1"/>
    </source>
</evidence>
<dbReference type="OrthoDB" id="1114629at2"/>
<reference evidence="3 4" key="1">
    <citation type="submission" date="2016-11" db="EMBL/GenBank/DDBJ databases">
        <authorList>
            <person name="Jaros S."/>
            <person name="Januszkiewicz K."/>
            <person name="Wedrychowicz H."/>
        </authorList>
    </citation>
    <scope>NUCLEOTIDE SEQUENCE [LARGE SCALE GENOMIC DNA]</scope>
    <source>
        <strain evidence="3 4">DSM 26897</strain>
    </source>
</reference>
<sequence>MSQNRRQFVSQLATIAAGLAIAPAALAREFAAKPQFEISLAEWSLHKSLQAKKFTNLDFPGIARKQFDIGIVEYVNQFFKDKAKDTAYLNQLLQRCKDNGVRNHLIMIDGEGGLGELDAAKRNQAVENHYQWVDAAKYLGCATIRVNAYGVGSREEVGKAAVEGLSKLGEYGAKQNINIIVENHGGWSSEGTWLAGVMKQVGMKNVGILPDFGNFCVKRATGDLYSGKCELEYDRYKGVQEFLPYAKGLSAKTFEFDAAGNCIDTDYNRMLGIARKGNWSGIIGIEYEGDSLSEEAGIKKTKELLEKVGPQVGYTVKKAAA</sequence>
<evidence type="ECO:0000256" key="1">
    <source>
        <dbReference type="SAM" id="SignalP"/>
    </source>
</evidence>
<accession>A0A1M5HD97</accession>
<keyword evidence="1" id="KW-0732">Signal</keyword>
<dbReference type="InterPro" id="IPR050312">
    <property type="entry name" value="IolE/XylAMocC-like"/>
</dbReference>
<keyword evidence="4" id="KW-1185">Reference proteome</keyword>
<dbReference type="AlphaFoldDB" id="A0A1M5HD97"/>
<dbReference type="PANTHER" id="PTHR12110">
    <property type="entry name" value="HYDROXYPYRUVATE ISOMERASE"/>
    <property type="match status" value="1"/>
</dbReference>
<dbReference type="Gene3D" id="3.20.20.150">
    <property type="entry name" value="Divalent-metal-dependent TIM barrel enzymes"/>
    <property type="match status" value="1"/>
</dbReference>
<dbReference type="Pfam" id="PF01261">
    <property type="entry name" value="AP_endonuc_2"/>
    <property type="match status" value="1"/>
</dbReference>
<dbReference type="PANTHER" id="PTHR12110:SF53">
    <property type="entry name" value="BLR5974 PROTEIN"/>
    <property type="match status" value="1"/>
</dbReference>
<dbReference type="PROSITE" id="PS51318">
    <property type="entry name" value="TAT"/>
    <property type="match status" value="1"/>
</dbReference>
<dbReference type="InterPro" id="IPR036237">
    <property type="entry name" value="Xyl_isomerase-like_sf"/>
</dbReference>
<dbReference type="InterPro" id="IPR006311">
    <property type="entry name" value="TAT_signal"/>
</dbReference>
<evidence type="ECO:0000313" key="4">
    <source>
        <dbReference type="Proteomes" id="UP000184368"/>
    </source>
</evidence>
<gene>
    <name evidence="3" type="ORF">SAMN05444008_1198</name>
</gene>
<keyword evidence="3" id="KW-0413">Isomerase</keyword>
<dbReference type="InterPro" id="IPR013022">
    <property type="entry name" value="Xyl_isomerase-like_TIM-brl"/>
</dbReference>
<feature type="chain" id="PRO_5012499885" evidence="1">
    <location>
        <begin position="28"/>
        <end position="321"/>
    </location>
</feature>
<dbReference type="GO" id="GO:0016853">
    <property type="term" value="F:isomerase activity"/>
    <property type="evidence" value="ECO:0007669"/>
    <property type="project" value="UniProtKB-KW"/>
</dbReference>
<proteinExistence type="predicted"/>
<name>A0A1M5HD97_9BACT</name>
<organism evidence="3 4">
    <name type="scientific">Cnuella takakiae</name>
    <dbReference type="NCBI Taxonomy" id="1302690"/>
    <lineage>
        <taxon>Bacteria</taxon>
        <taxon>Pseudomonadati</taxon>
        <taxon>Bacteroidota</taxon>
        <taxon>Chitinophagia</taxon>
        <taxon>Chitinophagales</taxon>
        <taxon>Chitinophagaceae</taxon>
        <taxon>Cnuella</taxon>
    </lineage>
</organism>
<dbReference type="Proteomes" id="UP000184368">
    <property type="component" value="Unassembled WGS sequence"/>
</dbReference>
<feature type="signal peptide" evidence="1">
    <location>
        <begin position="1"/>
        <end position="27"/>
    </location>
</feature>
<protein>
    <submittedName>
        <fullName evidence="3">Sugar phosphate isomerase/epimerase</fullName>
    </submittedName>
</protein>
<feature type="domain" description="Xylose isomerase-like TIM barrel" evidence="2">
    <location>
        <begin position="80"/>
        <end position="307"/>
    </location>
</feature>
<dbReference type="SUPFAM" id="SSF51658">
    <property type="entry name" value="Xylose isomerase-like"/>
    <property type="match status" value="1"/>
</dbReference>
<dbReference type="EMBL" id="FQUO01000019">
    <property type="protein sequence ID" value="SHG13907.1"/>
    <property type="molecule type" value="Genomic_DNA"/>
</dbReference>